<evidence type="ECO:0000259" key="4">
    <source>
        <dbReference type="PROSITE" id="PS50878"/>
    </source>
</evidence>
<dbReference type="InterPro" id="IPR043128">
    <property type="entry name" value="Rev_trsase/Diguanyl_cyclase"/>
</dbReference>
<dbReference type="InterPro" id="IPR013087">
    <property type="entry name" value="Znf_C2H2_type"/>
</dbReference>
<dbReference type="GO" id="GO:0071897">
    <property type="term" value="P:DNA biosynthetic process"/>
    <property type="evidence" value="ECO:0007669"/>
    <property type="project" value="UniProtKB-ARBA"/>
</dbReference>
<gene>
    <name evidence="5" type="primary">pol</name>
    <name evidence="5" type="ORF">TNCT_423431</name>
</gene>
<dbReference type="InterPro" id="IPR000477">
    <property type="entry name" value="RT_dom"/>
</dbReference>
<feature type="compositionally biased region" description="Basic and acidic residues" evidence="2">
    <location>
        <begin position="572"/>
        <end position="588"/>
    </location>
</feature>
<dbReference type="OrthoDB" id="1702117at2759"/>
<dbReference type="SMART" id="SM00355">
    <property type="entry name" value="ZnF_C2H2"/>
    <property type="match status" value="7"/>
</dbReference>
<evidence type="ECO:0000256" key="2">
    <source>
        <dbReference type="SAM" id="MobiDB-lite"/>
    </source>
</evidence>
<evidence type="ECO:0000313" key="6">
    <source>
        <dbReference type="Proteomes" id="UP000887116"/>
    </source>
</evidence>
<evidence type="ECO:0000259" key="3">
    <source>
        <dbReference type="PROSITE" id="PS50157"/>
    </source>
</evidence>
<keyword evidence="6" id="KW-1185">Reference proteome</keyword>
<keyword evidence="1" id="KW-0863">Zinc-finger</keyword>
<reference evidence="5" key="1">
    <citation type="submission" date="2020-07" db="EMBL/GenBank/DDBJ databases">
        <title>Multicomponent nature underlies the extraordinary mechanical properties of spider dragline silk.</title>
        <authorList>
            <person name="Kono N."/>
            <person name="Nakamura H."/>
            <person name="Mori M."/>
            <person name="Yoshida Y."/>
            <person name="Ohtoshi R."/>
            <person name="Malay A.D."/>
            <person name="Moran D.A.P."/>
            <person name="Tomita M."/>
            <person name="Numata K."/>
            <person name="Arakawa K."/>
        </authorList>
    </citation>
    <scope>NUCLEOTIDE SEQUENCE</scope>
</reference>
<feature type="region of interest" description="Disordered" evidence="2">
    <location>
        <begin position="297"/>
        <end position="325"/>
    </location>
</feature>
<keyword evidence="1" id="KW-0479">Metal-binding</keyword>
<feature type="region of interest" description="Disordered" evidence="2">
    <location>
        <begin position="95"/>
        <end position="123"/>
    </location>
</feature>
<dbReference type="Gene3D" id="3.30.70.270">
    <property type="match status" value="1"/>
</dbReference>
<name>A0A8X6H357_TRICU</name>
<comment type="caution">
    <text evidence="5">The sequence shown here is derived from an EMBL/GenBank/DDBJ whole genome shotgun (WGS) entry which is preliminary data.</text>
</comment>
<evidence type="ECO:0000256" key="1">
    <source>
        <dbReference type="PROSITE-ProRule" id="PRU00042"/>
    </source>
</evidence>
<dbReference type="EMBL" id="BMAO01017239">
    <property type="protein sequence ID" value="GFR14270.1"/>
    <property type="molecule type" value="Genomic_DNA"/>
</dbReference>
<dbReference type="PROSITE" id="PS00028">
    <property type="entry name" value="ZINC_FINGER_C2H2_1"/>
    <property type="match status" value="2"/>
</dbReference>
<dbReference type="Proteomes" id="UP000887116">
    <property type="component" value="Unassembled WGS sequence"/>
</dbReference>
<dbReference type="InterPro" id="IPR043502">
    <property type="entry name" value="DNA/RNA_pol_sf"/>
</dbReference>
<feature type="region of interest" description="Disordered" evidence="2">
    <location>
        <begin position="570"/>
        <end position="599"/>
    </location>
</feature>
<feature type="region of interest" description="Disordered" evidence="2">
    <location>
        <begin position="213"/>
        <end position="251"/>
    </location>
</feature>
<feature type="compositionally biased region" description="Basic residues" evidence="2">
    <location>
        <begin position="745"/>
        <end position="756"/>
    </location>
</feature>
<dbReference type="PROSITE" id="PS50878">
    <property type="entry name" value="RT_POL"/>
    <property type="match status" value="1"/>
</dbReference>
<feature type="compositionally biased region" description="Polar residues" evidence="2">
    <location>
        <begin position="526"/>
        <end position="535"/>
    </location>
</feature>
<keyword evidence="1" id="KW-0862">Zinc</keyword>
<feature type="compositionally biased region" description="Basic residues" evidence="2">
    <location>
        <begin position="311"/>
        <end position="325"/>
    </location>
</feature>
<dbReference type="GO" id="GO:0008270">
    <property type="term" value="F:zinc ion binding"/>
    <property type="evidence" value="ECO:0007669"/>
    <property type="project" value="UniProtKB-KW"/>
</dbReference>
<accession>A0A8X6H357</accession>
<proteinExistence type="predicted"/>
<feature type="region of interest" description="Disordered" evidence="2">
    <location>
        <begin position="745"/>
        <end position="798"/>
    </location>
</feature>
<dbReference type="PROSITE" id="PS50157">
    <property type="entry name" value="ZINC_FINGER_C2H2_2"/>
    <property type="match status" value="2"/>
</dbReference>
<dbReference type="PANTHER" id="PTHR19446">
    <property type="entry name" value="REVERSE TRANSCRIPTASES"/>
    <property type="match status" value="1"/>
</dbReference>
<feature type="domain" description="C2H2-type" evidence="3">
    <location>
        <begin position="457"/>
        <end position="485"/>
    </location>
</feature>
<feature type="domain" description="Reverse transcriptase" evidence="4">
    <location>
        <begin position="975"/>
        <end position="1246"/>
    </location>
</feature>
<feature type="domain" description="C2H2-type" evidence="3">
    <location>
        <begin position="336"/>
        <end position="364"/>
    </location>
</feature>
<sequence length="1768" mass="196965">MDTVSTISPSPVAERTRAAVSAIDNATRNIACIICGDTFNSLYILKTHLKRRMRCGRRNKAIRNVDKLLGPRCTPTPPERATEDKFRELFPEEFRDLSNQGGQSTDTDASPIGGDVNSPQSTSLQDENVLGENVGATSTPKISSVFAPAKHWTVEFTPTHRSPQENSGTVEMTAAPPTTAANQVTTEQEAQPSQGEINILDLLLGSQEETLLEPEPPAGLQSQTMSIGHRSQEAQPRSSQREGEAAPLCKAPQDRKRKNLFRCTNCNLGFYTDTKLQEHLAEEKELQAVIDDIPQAVDPVPTTTGKQDKTVHKRKNKGARGKRKPQRLNLLDQGGKTCSTCGVSFLCDSDLERHRSEHHQTHKNTVRTRKVGTRGLDKKSDIPCQWCAHCANYVQITNGMAQHIKEAHNFQVEKAGRSPTHTKIVQVDPGDITDAAVPHGSATVHVTNDGKASPHKEVCLFCEKTFASEWGLIKHMEWLHLTDTPHPGHVTKDLRDHVSGASGARLDPMLPAPGYLPAKRARADKQQGSPSTAGPSSVIDARNTSCPRCTFVAKTRKGLTYHLLQVHGVQVHKRDSGKASQQTEERRHTPPQPQEVTQEQVTRQQHSTAACAPGISLLGDTVRYAFPIPRVVACPVRSCRHTFATRAWYTTNTSVKRHMTTVHRMPNKQVEFWCTVCSRRIAKKPANHKCLIEIGLTHHRGDHGEWPCPECDFVATTKNGLQNHAKSHRRREVEDKMVPLRLPVRPRTRKAIKKKKLEPLSTGEPGEMPLAPPPDSPQAVTHTTGEEDADTARGERIDIRHPQLLTPFVEALDTLLEIDEIQGRKDHFESLVANITRDVREHFHLAQPPVRKEIGNAGTSGLDVHDPQKVQKMYRWNRRKCIRALTHANSTTCPVSQEATQAYFKGVWETSNCPAERPMPEPPVRPPIVDSLSPAFVAACLQSAENSAPGPDLISYRHWREIDPSCKILCKIFNICIRLSDIPTCWKTSRTVLIHKKKDTGDIKNWRPISLSDTIYKLFTKCLTKKVNDWCEDHEVLSPAQKGFTPHDGVLEHNFLIAQHMEEARRLKKDKYLAWLDISNAFGSVPRQVIIDALVSVGADQDFITLVFNIYEDSTTQVLTEEGPTAPIALQSGVKQGCPLSGILFNIAIDQVLRSVQEDRSHRAVLAFADDLVLLADSAEEMQEMLQTTDEELRALCMHLNPNKCATLHLSGRTPVQAIPTVFQIRETGITALRDGESATYLGKPVGFFLRKTFGSVNEALTLLERISSSNLTQWQKIDAIKSFFFPSLSFAMRTAQIGKTSWTEVDVAARQELKNILSLPTNASNQYLHGNRKLGGCGIPSAAEDSDFYLVDSAFKLLTSKDEDVAIQALGQLTRTVRHRVRRQPTDGDMGSYMSGCMEDEFAESTNRLTNTWTLARQASKRVQVTWTFTEGLPSLTIADDCLTATKRRGVMKAFHDNFQLQESSKLLENPSQGKAMDCVALSPASTHFMLDGKYTRFADWKFVHRARLNLVPLNGSKHWLPKERRACRKCGKWDETLPHVLNHCTSYSAAWQMRHNAVLARVRTAVAFKGTILHENQVVGPDGLRPDLVALIDNKIYIIDATIPFENRRLAFQQARERKIVKYTPLLSHFASLGFVEAQIVPIVVGSLGAWDPENDKFLRLVATKSYLTTLRKLCVSDSIRWSRDIYIQHLTGAQQYKIGAPTTEDLQATPERQRNTIQCSERNEESPQGDATIASPIEPISPEIEIGANSPPSVVGSTNDGLVQI</sequence>
<evidence type="ECO:0000313" key="5">
    <source>
        <dbReference type="EMBL" id="GFR14270.1"/>
    </source>
</evidence>
<organism evidence="5 6">
    <name type="scientific">Trichonephila clavata</name>
    <name type="common">Joro spider</name>
    <name type="synonym">Nephila clavata</name>
    <dbReference type="NCBI Taxonomy" id="2740835"/>
    <lineage>
        <taxon>Eukaryota</taxon>
        <taxon>Metazoa</taxon>
        <taxon>Ecdysozoa</taxon>
        <taxon>Arthropoda</taxon>
        <taxon>Chelicerata</taxon>
        <taxon>Arachnida</taxon>
        <taxon>Araneae</taxon>
        <taxon>Araneomorphae</taxon>
        <taxon>Entelegynae</taxon>
        <taxon>Araneoidea</taxon>
        <taxon>Nephilidae</taxon>
        <taxon>Trichonephila</taxon>
    </lineage>
</organism>
<feature type="compositionally biased region" description="Polar residues" evidence="2">
    <location>
        <begin position="97"/>
        <end position="108"/>
    </location>
</feature>
<dbReference type="Pfam" id="PF00078">
    <property type="entry name" value="RVT_1"/>
    <property type="match status" value="1"/>
</dbReference>
<protein>
    <submittedName>
        <fullName evidence="5">Retrovirus-related Pol polyprotein from type-2 retrotransposable element R2DM</fullName>
    </submittedName>
</protein>
<dbReference type="CDD" id="cd01650">
    <property type="entry name" value="RT_nLTR_like"/>
    <property type="match status" value="1"/>
</dbReference>
<dbReference type="SUPFAM" id="SSF56672">
    <property type="entry name" value="DNA/RNA polymerases"/>
    <property type="match status" value="1"/>
</dbReference>
<feature type="region of interest" description="Disordered" evidence="2">
    <location>
        <begin position="499"/>
        <end position="539"/>
    </location>
</feature>